<dbReference type="EMBL" id="CP025334">
    <property type="protein sequence ID" value="AZT96572.1"/>
    <property type="molecule type" value="Genomic_DNA"/>
</dbReference>
<evidence type="ECO:0000313" key="2">
    <source>
        <dbReference type="EMBL" id="AZT92724.1"/>
    </source>
</evidence>
<dbReference type="EMBL" id="NRGX01000001">
    <property type="protein sequence ID" value="PCC19222.1"/>
    <property type="molecule type" value="Genomic_DNA"/>
</dbReference>
<evidence type="ECO:0000313" key="4">
    <source>
        <dbReference type="EMBL" id="AZT96572.1"/>
    </source>
</evidence>
<organism evidence="7 13">
    <name type="scientific">Brevibacterium aurantiacum</name>
    <dbReference type="NCBI Taxonomy" id="273384"/>
    <lineage>
        <taxon>Bacteria</taxon>
        <taxon>Bacillati</taxon>
        <taxon>Actinomycetota</taxon>
        <taxon>Actinomycetes</taxon>
        <taxon>Micrococcales</taxon>
        <taxon>Brevibacteriaceae</taxon>
        <taxon>Brevibacterium</taxon>
    </lineage>
</organism>
<evidence type="ECO:0000256" key="1">
    <source>
        <dbReference type="SAM" id="Coils"/>
    </source>
</evidence>
<dbReference type="Proteomes" id="UP000297736">
    <property type="component" value="Unassembled WGS sequence"/>
</dbReference>
<evidence type="ECO:0000313" key="11">
    <source>
        <dbReference type="EMBL" id="SMY05156.1"/>
    </source>
</evidence>
<evidence type="ECO:0000313" key="21">
    <source>
        <dbReference type="Proteomes" id="UP000283000"/>
    </source>
</evidence>
<protein>
    <submittedName>
        <fullName evidence="7">Uncharacterized protein</fullName>
    </submittedName>
</protein>
<reference evidence="19" key="2">
    <citation type="submission" date="2017-03" db="EMBL/GenBank/DDBJ databases">
        <authorList>
            <person name="Monnet C."/>
        </authorList>
    </citation>
    <scope>NUCLEOTIDE SEQUENCE [LARGE SCALE GENOMIC DNA]</scope>
    <source>
        <strain evidence="19">ATCC 9175</strain>
    </source>
</reference>
<evidence type="ECO:0000313" key="22">
    <source>
        <dbReference type="Proteomes" id="UP000297736"/>
    </source>
</evidence>
<sequence>MAGGVNRDSAQALTEAIVAAEKGSLDSALQLAGAMSIKDVAYALVEGFEDTGSPVHNFEEIRDRFIWRWVSSLDPVEVLAALVAIDGVYSNDLVVLPHAEDRFTTRLLEASADAVRVISKHLSYVKDLAGGPDTSFNEAFAARVTELADGPLAQMSDDLTSQAQQLAKLQQNADEIESDE</sequence>
<evidence type="ECO:0000313" key="7">
    <source>
        <dbReference type="EMBL" id="PCC48474.1"/>
    </source>
</evidence>
<evidence type="ECO:0000313" key="8">
    <source>
        <dbReference type="EMBL" id="PCC52109.1"/>
    </source>
</evidence>
<evidence type="ECO:0000313" key="3">
    <source>
        <dbReference type="EMBL" id="AZT92749.1"/>
    </source>
</evidence>
<dbReference type="GeneID" id="60905486"/>
<reference evidence="12 22" key="5">
    <citation type="submission" date="2018-10" db="EMBL/GenBank/DDBJ databases">
        <title>Brevibacterium genomes from Austrain hard cheese rinds.</title>
        <authorList>
            <person name="Anast J.M."/>
            <person name="Dzieciol M."/>
            <person name="Schultz D.L."/>
            <person name="Mann E."/>
            <person name="Wagner M."/>
            <person name="Schmitz-Esser S."/>
        </authorList>
    </citation>
    <scope>NUCLEOTIDE SEQUENCE [LARGE SCALE GENOMIC DNA]</scope>
    <source>
        <strain evidence="12 22">L261</strain>
    </source>
</reference>
<accession>A0A2A3ZAD9</accession>
<dbReference type="Proteomes" id="UP000234327">
    <property type="component" value="Unassembled WGS sequence"/>
</dbReference>
<dbReference type="Proteomes" id="UP000283000">
    <property type="component" value="Chromosome"/>
</dbReference>
<dbReference type="EMBL" id="FXZI01000029">
    <property type="protein sequence ID" value="SMY05156.1"/>
    <property type="molecule type" value="Genomic_DNA"/>
</dbReference>
<gene>
    <name evidence="9" type="ORF">BAUR9175_03789</name>
    <name evidence="10" type="ORF">BAURA63_03807</name>
    <name evidence="11" type="ORF">BAURA86_03965</name>
    <name evidence="8" type="ORF">CIK59_18275</name>
    <name evidence="7" type="ORF">CIK62_18380</name>
    <name evidence="6" type="ORF">CIK65_11115</name>
    <name evidence="5" type="ORF">CIK79_13555</name>
    <name evidence="2" type="ORF">CXR23_05845</name>
    <name evidence="3" type="ORF">CXR23_06020</name>
    <name evidence="4" type="ORF">CXR27_05785</name>
    <name evidence="12" type="ORF">EB834_20320</name>
</gene>
<evidence type="ECO:0000313" key="13">
    <source>
        <dbReference type="Proteomes" id="UP000217720"/>
    </source>
</evidence>
<evidence type="ECO:0000313" key="10">
    <source>
        <dbReference type="EMBL" id="SMY03673.1"/>
    </source>
</evidence>
<dbReference type="Proteomes" id="UP000282731">
    <property type="component" value="Chromosome"/>
</dbReference>
<evidence type="ECO:0000313" key="12">
    <source>
        <dbReference type="EMBL" id="TGD36272.1"/>
    </source>
</evidence>
<dbReference type="AlphaFoldDB" id="A0A2A3ZAD9"/>
<keyword evidence="19" id="KW-1185">Reference proteome</keyword>
<dbReference type="EMBL" id="FXZB01000053">
    <property type="protein sequence ID" value="SMY02501.1"/>
    <property type="molecule type" value="Genomic_DNA"/>
</dbReference>
<dbReference type="Proteomes" id="UP000217720">
    <property type="component" value="Unassembled WGS sequence"/>
</dbReference>
<keyword evidence="1" id="KW-0175">Coiled coil</keyword>
<proteinExistence type="predicted"/>
<evidence type="ECO:0000313" key="19">
    <source>
        <dbReference type="Proteomes" id="UP000234525"/>
    </source>
</evidence>
<evidence type="ECO:0000313" key="15">
    <source>
        <dbReference type="Proteomes" id="UP000218377"/>
    </source>
</evidence>
<dbReference type="EMBL" id="NRHA01000031">
    <property type="protein sequence ID" value="PCC52109.1"/>
    <property type="molecule type" value="Genomic_DNA"/>
</dbReference>
<evidence type="ECO:0000313" key="5">
    <source>
        <dbReference type="EMBL" id="PCC19222.1"/>
    </source>
</evidence>
<dbReference type="EMBL" id="CP025330">
    <property type="protein sequence ID" value="AZT92749.1"/>
    <property type="molecule type" value="Genomic_DNA"/>
</dbReference>
<name>A0A2A3ZAD9_BREAU</name>
<evidence type="ECO:0000313" key="18">
    <source>
        <dbReference type="Proteomes" id="UP000234327"/>
    </source>
</evidence>
<dbReference type="EMBL" id="CP025330">
    <property type="protein sequence ID" value="AZT92724.1"/>
    <property type="molecule type" value="Genomic_DNA"/>
</dbReference>
<reference evidence="20 21" key="6">
    <citation type="submission" date="2019-01" db="EMBL/GenBank/DDBJ databases">
        <title>Comparative genomic analysis of Brevibacterium aurantiacum sheds light on its evolution and its adaptation to smear-ripened cheeses.</title>
        <authorList>
            <person name="Moineau S."/>
        </authorList>
    </citation>
    <scope>NUCLEOTIDE SEQUENCE [LARGE SCALE GENOMIC DNA]</scope>
    <source>
        <strain evidence="2 21">SMQ-1417</strain>
        <strain evidence="4 20">SMQ-1420</strain>
    </source>
</reference>
<dbReference type="Proteomes" id="UP000234525">
    <property type="component" value="Unassembled WGS sequence"/>
</dbReference>
<dbReference type="Proteomes" id="UP000234300">
    <property type="component" value="Unassembled WGS sequence"/>
</dbReference>
<evidence type="ECO:0000313" key="17">
    <source>
        <dbReference type="Proteomes" id="UP000234300"/>
    </source>
</evidence>
<dbReference type="EMBL" id="RHFF01000049">
    <property type="protein sequence ID" value="TGD36272.1"/>
    <property type="molecule type" value="Genomic_DNA"/>
</dbReference>
<dbReference type="EMBL" id="NRGQ01000014">
    <property type="protein sequence ID" value="PCC42690.1"/>
    <property type="molecule type" value="Genomic_DNA"/>
</dbReference>
<dbReference type="EMBL" id="FXYZ01000058">
    <property type="protein sequence ID" value="SMY03673.1"/>
    <property type="molecule type" value="Genomic_DNA"/>
</dbReference>
<dbReference type="Proteomes" id="UP000218377">
    <property type="component" value="Unassembled WGS sequence"/>
</dbReference>
<evidence type="ECO:0000313" key="9">
    <source>
        <dbReference type="EMBL" id="SMY02501.1"/>
    </source>
</evidence>
<evidence type="ECO:0000313" key="6">
    <source>
        <dbReference type="EMBL" id="PCC42690.1"/>
    </source>
</evidence>
<dbReference type="Proteomes" id="UP000218620">
    <property type="component" value="Unassembled WGS sequence"/>
</dbReference>
<reference evidence="20 21" key="4">
    <citation type="submission" date="2017-12" db="EMBL/GenBank/DDBJ databases">
        <authorList>
            <person name="Levesque S."/>
        </authorList>
    </citation>
    <scope>NUCLEOTIDE SEQUENCE [LARGE SCALE GENOMIC DNA]</scope>
    <source>
        <strain evidence="2 21">SMQ-1417</strain>
        <strain evidence="4 20">SMQ-1420</strain>
    </source>
</reference>
<evidence type="ECO:0000313" key="16">
    <source>
        <dbReference type="Proteomes" id="UP000218620"/>
    </source>
</evidence>
<evidence type="ECO:0000313" key="14">
    <source>
        <dbReference type="Proteomes" id="UP000217881"/>
    </source>
</evidence>
<evidence type="ECO:0000313" key="20">
    <source>
        <dbReference type="Proteomes" id="UP000282731"/>
    </source>
</evidence>
<feature type="coiled-coil region" evidence="1">
    <location>
        <begin position="152"/>
        <end position="179"/>
    </location>
</feature>
<reference evidence="17 18" key="3">
    <citation type="submission" date="2017-03" db="EMBL/GenBank/DDBJ databases">
        <authorList>
            <person name="Afonso C.L."/>
            <person name="Miller P.J."/>
            <person name="Scott M.A."/>
            <person name="Spackman E."/>
            <person name="Goraichik I."/>
            <person name="Dimitrov K.M."/>
            <person name="Suarez D.L."/>
            <person name="Swayne D.E."/>
        </authorList>
    </citation>
    <scope>NUCLEOTIDE SEQUENCE [LARGE SCALE GENOMIC DNA]</scope>
    <source>
        <strain evidence="10">6</strain>
        <strain evidence="18">6(3)</strain>
        <strain evidence="11">8</strain>
        <strain evidence="17">8(6)</strain>
        <strain evidence="9">ATCC 9175</strain>
    </source>
</reference>
<reference evidence="13 14" key="1">
    <citation type="journal article" date="2017" name="Elife">
        <title>Extensive horizontal gene transfer in cheese-associated bacteria.</title>
        <authorList>
            <person name="Bonham K.S."/>
            <person name="Wolfe B.E."/>
            <person name="Dutton R.J."/>
        </authorList>
    </citation>
    <scope>NUCLEOTIDE SEQUENCE [LARGE SCALE GENOMIC DNA]</scope>
    <source>
        <strain evidence="8 14">738_8</strain>
        <strain evidence="7 13">900_6</strain>
        <strain evidence="6 16">962_8</strain>
        <strain evidence="5 15">JB5</strain>
    </source>
</reference>
<accession>A0A2H1KS46</accession>
<dbReference type="EMBL" id="NRGO01000055">
    <property type="protein sequence ID" value="PCC48474.1"/>
    <property type="molecule type" value="Genomic_DNA"/>
</dbReference>
<dbReference type="RefSeq" id="WP_009885516.1">
    <property type="nucleotide sequence ID" value="NZ_AAGP01000069.1"/>
</dbReference>
<dbReference type="Proteomes" id="UP000217881">
    <property type="component" value="Unassembled WGS sequence"/>
</dbReference>
<dbReference type="OrthoDB" id="4808141at2"/>